<dbReference type="GO" id="GO:0007032">
    <property type="term" value="P:endosome organization"/>
    <property type="evidence" value="ECO:0007669"/>
    <property type="project" value="TreeGrafter"/>
</dbReference>
<dbReference type="OrthoDB" id="441278at2759"/>
<dbReference type="GO" id="GO:0000423">
    <property type="term" value="P:mitophagy"/>
    <property type="evidence" value="ECO:0007669"/>
    <property type="project" value="TreeGrafter"/>
</dbReference>
<dbReference type="Pfam" id="PF00569">
    <property type="entry name" value="ZZ"/>
    <property type="match status" value="1"/>
</dbReference>
<feature type="region of interest" description="Disordered" evidence="15">
    <location>
        <begin position="273"/>
        <end position="390"/>
    </location>
</feature>
<evidence type="ECO:0000256" key="13">
    <source>
        <dbReference type="ARBA" id="ARBA00081379"/>
    </source>
</evidence>
<evidence type="ECO:0000256" key="3">
    <source>
        <dbReference type="ARBA" id="ARBA00022490"/>
    </source>
</evidence>
<dbReference type="CDD" id="cd02340">
    <property type="entry name" value="ZZ_NBR1_like"/>
    <property type="match status" value="1"/>
</dbReference>
<keyword evidence="3" id="KW-0963">Cytoplasm</keyword>
<keyword evidence="5" id="KW-0677">Repeat</keyword>
<dbReference type="Pfam" id="PF16577">
    <property type="entry name" value="UBA_5"/>
    <property type="match status" value="1"/>
</dbReference>
<name>A0A8B8DHS7_CRAVI</name>
<dbReference type="GO" id="GO:0035973">
    <property type="term" value="P:aggrephagy"/>
    <property type="evidence" value="ECO:0007669"/>
    <property type="project" value="TreeGrafter"/>
</dbReference>
<dbReference type="Gene3D" id="3.30.60.90">
    <property type="match status" value="1"/>
</dbReference>
<keyword evidence="8" id="KW-0804">Transcription</keyword>
<keyword evidence="7" id="KW-0862">Zinc</keyword>
<feature type="compositionally biased region" description="Low complexity" evidence="15">
    <location>
        <begin position="230"/>
        <end position="241"/>
    </location>
</feature>
<dbReference type="FunFam" id="3.10.20.90:FF:000320">
    <property type="entry name" value="Predicted protein"/>
    <property type="match status" value="1"/>
</dbReference>
<keyword evidence="9" id="KW-0539">Nucleus</keyword>
<dbReference type="PROSITE" id="PS50135">
    <property type="entry name" value="ZF_ZZ_2"/>
    <property type="match status" value="1"/>
</dbReference>
<comment type="subunit">
    <text evidence="11">Interacts with aPKC and Traf6.</text>
</comment>
<evidence type="ECO:0000259" key="17">
    <source>
        <dbReference type="PROSITE" id="PS51745"/>
    </source>
</evidence>
<evidence type="ECO:0000256" key="12">
    <source>
        <dbReference type="ARBA" id="ARBA00071657"/>
    </source>
</evidence>
<dbReference type="PROSITE" id="PS01357">
    <property type="entry name" value="ZF_ZZ_1"/>
    <property type="match status" value="1"/>
</dbReference>
<evidence type="ECO:0000256" key="14">
    <source>
        <dbReference type="PROSITE-ProRule" id="PRU00228"/>
    </source>
</evidence>
<feature type="compositionally biased region" description="Pro residues" evidence="15">
    <location>
        <begin position="369"/>
        <end position="382"/>
    </location>
</feature>
<keyword evidence="18" id="KW-1185">Reference proteome</keyword>
<dbReference type="GeneID" id="111127007"/>
<protein>
    <recommendedName>
        <fullName evidence="12">Protein ref(2)P</fullName>
    </recommendedName>
    <alternativeName>
        <fullName evidence="13">Refractory to sigma P</fullName>
    </alternativeName>
</protein>
<dbReference type="InterPro" id="IPR000270">
    <property type="entry name" value="PB1_dom"/>
</dbReference>
<feature type="domain" description="PB1" evidence="17">
    <location>
        <begin position="2"/>
        <end position="90"/>
    </location>
</feature>
<evidence type="ECO:0000256" key="8">
    <source>
        <dbReference type="ARBA" id="ARBA00023163"/>
    </source>
</evidence>
<gene>
    <name evidence="19" type="primary">LOC111127007</name>
</gene>
<feature type="compositionally biased region" description="Polar residues" evidence="15">
    <location>
        <begin position="220"/>
        <end position="229"/>
    </location>
</feature>
<evidence type="ECO:0000256" key="11">
    <source>
        <dbReference type="ARBA" id="ARBA00062450"/>
    </source>
</evidence>
<dbReference type="KEGG" id="cvn:111127007"/>
<dbReference type="SUPFAM" id="SSF57850">
    <property type="entry name" value="RING/U-box"/>
    <property type="match status" value="1"/>
</dbReference>
<dbReference type="Gene3D" id="1.10.8.10">
    <property type="entry name" value="DNA helicase RuvA subunit, C-terminal domain"/>
    <property type="match status" value="1"/>
</dbReference>
<keyword evidence="6 14" id="KW-0863">Zinc-finger</keyword>
<dbReference type="GO" id="GO:0008270">
    <property type="term" value="F:zinc ion binding"/>
    <property type="evidence" value="ECO:0007669"/>
    <property type="project" value="UniProtKB-KW"/>
</dbReference>
<dbReference type="GO" id="GO:0044753">
    <property type="term" value="C:amphisome"/>
    <property type="evidence" value="ECO:0007669"/>
    <property type="project" value="TreeGrafter"/>
</dbReference>
<feature type="region of interest" description="Disordered" evidence="15">
    <location>
        <begin position="208"/>
        <end position="242"/>
    </location>
</feature>
<dbReference type="Gene3D" id="3.10.20.90">
    <property type="entry name" value="Phosphatidylinositol 3-kinase Catalytic Subunit, Chain A, domain 1"/>
    <property type="match status" value="1"/>
</dbReference>
<dbReference type="GO" id="GO:0070530">
    <property type="term" value="F:K63-linked polyubiquitin modification-dependent protein binding"/>
    <property type="evidence" value="ECO:0007669"/>
    <property type="project" value="TreeGrafter"/>
</dbReference>
<dbReference type="SMART" id="SM00666">
    <property type="entry name" value="PB1"/>
    <property type="match status" value="1"/>
</dbReference>
<evidence type="ECO:0000256" key="7">
    <source>
        <dbReference type="ARBA" id="ARBA00022833"/>
    </source>
</evidence>
<dbReference type="SMART" id="SM00291">
    <property type="entry name" value="ZnF_ZZ"/>
    <property type="match status" value="1"/>
</dbReference>
<dbReference type="InterPro" id="IPR052260">
    <property type="entry name" value="Autophagy_Rcpt_SigReg"/>
</dbReference>
<evidence type="ECO:0000256" key="6">
    <source>
        <dbReference type="ARBA" id="ARBA00022771"/>
    </source>
</evidence>
<sequence length="444" mass="48743">MSLTVKAFLMRGGDEKAEIRRFTVPADVSASFDYLQKKVADIFPGLARGNFHLYWKDEDGDLIAFSTGEELLEALGFVDNAMFRLYIKPTSQSSDSKPAGNVPPQEHPGIVCDGCDGKVIGRRYKCTVCPDYDLCQSCEAKGIHAEHNFVVYDTPTHPGFGFPFSWPPRPQGQCGFPGPQGQYGPPGPHGPNAPPHFFRWMERMARRQQNRENSGCPRNAQRSNTEEQTSNNDSNGGNSCNQEEFLQSVGQSVAAMLDPFGIDVQVDVEHGGRRCPAWGQGGWCKGKRSGKCGQGKCGKKEEQEEKMESDKAEPEPEKTPEEPTPMSTDNVDKPETDGVSGSSNPTEAVNKDFETWTLLEDGNKSGRTPSPPAPTPVQPPPTQLIYPPTDPNIANALQQMLAMGFHNEGGWLQRLLEEKEGNISQVLDAIQTKAKQNPDGSFRA</sequence>
<dbReference type="InterPro" id="IPR033741">
    <property type="entry name" value="SQSTM_UBA"/>
</dbReference>
<evidence type="ECO:0000256" key="5">
    <source>
        <dbReference type="ARBA" id="ARBA00022737"/>
    </source>
</evidence>
<evidence type="ECO:0000256" key="15">
    <source>
        <dbReference type="SAM" id="MobiDB-lite"/>
    </source>
</evidence>
<organism evidence="18 19">
    <name type="scientific">Crassostrea virginica</name>
    <name type="common">Eastern oyster</name>
    <dbReference type="NCBI Taxonomy" id="6565"/>
    <lineage>
        <taxon>Eukaryota</taxon>
        <taxon>Metazoa</taxon>
        <taxon>Spiralia</taxon>
        <taxon>Lophotrochozoa</taxon>
        <taxon>Mollusca</taxon>
        <taxon>Bivalvia</taxon>
        <taxon>Autobranchia</taxon>
        <taxon>Pteriomorphia</taxon>
        <taxon>Ostreida</taxon>
        <taxon>Ostreoidea</taxon>
        <taxon>Ostreidae</taxon>
        <taxon>Crassostrea</taxon>
    </lineage>
</organism>
<dbReference type="InterPro" id="IPR009060">
    <property type="entry name" value="UBA-like_sf"/>
</dbReference>
<dbReference type="FunFam" id="1.10.8.10:FF:000034">
    <property type="entry name" value="Sequestosome 1"/>
    <property type="match status" value="1"/>
</dbReference>
<dbReference type="GO" id="GO:0005634">
    <property type="term" value="C:nucleus"/>
    <property type="evidence" value="ECO:0007669"/>
    <property type="project" value="UniProtKB-SubCell"/>
</dbReference>
<feature type="compositionally biased region" description="Basic and acidic residues" evidence="15">
    <location>
        <begin position="298"/>
        <end position="321"/>
    </location>
</feature>
<evidence type="ECO:0000256" key="4">
    <source>
        <dbReference type="ARBA" id="ARBA00022723"/>
    </source>
</evidence>
<evidence type="ECO:0000259" key="16">
    <source>
        <dbReference type="PROSITE" id="PS50135"/>
    </source>
</evidence>
<evidence type="ECO:0000313" key="19">
    <source>
        <dbReference type="RefSeq" id="XP_022327687.1"/>
    </source>
</evidence>
<dbReference type="Pfam" id="PF00564">
    <property type="entry name" value="PB1"/>
    <property type="match status" value="1"/>
</dbReference>
<evidence type="ECO:0000256" key="1">
    <source>
        <dbReference type="ARBA" id="ARBA00004123"/>
    </source>
</evidence>
<dbReference type="Proteomes" id="UP000694844">
    <property type="component" value="Chromosome 3"/>
</dbReference>
<feature type="compositionally biased region" description="Low complexity" evidence="15">
    <location>
        <begin position="171"/>
        <end position="183"/>
    </location>
</feature>
<feature type="compositionally biased region" description="Pro residues" evidence="15">
    <location>
        <begin position="185"/>
        <end position="194"/>
    </location>
</feature>
<dbReference type="InterPro" id="IPR053793">
    <property type="entry name" value="PB1-like"/>
</dbReference>
<comment type="subcellular location">
    <subcellularLocation>
        <location evidence="2">Cytoplasm</location>
    </subcellularLocation>
    <subcellularLocation>
        <location evidence="1">Nucleus</location>
    </subcellularLocation>
</comment>
<evidence type="ECO:0000256" key="2">
    <source>
        <dbReference type="ARBA" id="ARBA00004496"/>
    </source>
</evidence>
<dbReference type="GO" id="GO:0005080">
    <property type="term" value="F:protein kinase C binding"/>
    <property type="evidence" value="ECO:0007669"/>
    <property type="project" value="TreeGrafter"/>
</dbReference>
<dbReference type="PANTHER" id="PTHR15090">
    <property type="entry name" value="SEQUESTOSOME 1-RELATED"/>
    <property type="match status" value="1"/>
</dbReference>
<feature type="domain" description="ZZ-type" evidence="16">
    <location>
        <begin position="107"/>
        <end position="157"/>
    </location>
</feature>
<reference evidence="19" key="1">
    <citation type="submission" date="2025-08" db="UniProtKB">
        <authorList>
            <consortium name="RefSeq"/>
        </authorList>
    </citation>
    <scope>IDENTIFICATION</scope>
    <source>
        <tissue evidence="19">Whole sample</tissue>
    </source>
</reference>
<dbReference type="GO" id="GO:0016235">
    <property type="term" value="C:aggresome"/>
    <property type="evidence" value="ECO:0007669"/>
    <property type="project" value="TreeGrafter"/>
</dbReference>
<dbReference type="RefSeq" id="XP_022327687.1">
    <property type="nucleotide sequence ID" value="XM_022471979.1"/>
</dbReference>
<feature type="region of interest" description="Disordered" evidence="15">
    <location>
        <begin position="171"/>
        <end position="196"/>
    </location>
</feature>
<evidence type="ECO:0000256" key="9">
    <source>
        <dbReference type="ARBA" id="ARBA00023242"/>
    </source>
</evidence>
<dbReference type="FunFam" id="3.30.60.90:FF:000016">
    <property type="entry name" value="Refractory to sigma P"/>
    <property type="match status" value="1"/>
</dbReference>
<dbReference type="AlphaFoldDB" id="A0A8B8DHS7"/>
<evidence type="ECO:0000256" key="10">
    <source>
        <dbReference type="ARBA" id="ARBA00054138"/>
    </source>
</evidence>
<dbReference type="CDD" id="cd14320">
    <property type="entry name" value="UBA_SQSTM"/>
    <property type="match status" value="1"/>
</dbReference>
<dbReference type="InterPro" id="IPR043145">
    <property type="entry name" value="Znf_ZZ_sf"/>
</dbReference>
<dbReference type="SUPFAM" id="SSF54277">
    <property type="entry name" value="CAD &amp; PB1 domains"/>
    <property type="match status" value="1"/>
</dbReference>
<evidence type="ECO:0000313" key="18">
    <source>
        <dbReference type="Proteomes" id="UP000694844"/>
    </source>
</evidence>
<keyword evidence="4" id="KW-0479">Metal-binding</keyword>
<dbReference type="PROSITE" id="PS51745">
    <property type="entry name" value="PB1"/>
    <property type="match status" value="1"/>
</dbReference>
<dbReference type="InterPro" id="IPR000433">
    <property type="entry name" value="Znf_ZZ"/>
</dbReference>
<proteinExistence type="predicted"/>
<dbReference type="PANTHER" id="PTHR15090:SF0">
    <property type="entry name" value="SEQUESTOSOME-1"/>
    <property type="match status" value="1"/>
</dbReference>
<dbReference type="SUPFAM" id="SSF46934">
    <property type="entry name" value="UBA-like"/>
    <property type="match status" value="1"/>
</dbReference>
<comment type="function">
    <text evidence="10">Required for selective autophagy activation by ubiquitinated proteins. Implicated in sigma rhabdovirus multiplication and necessary for male fertility. Involved in activating transcription of Drs.</text>
</comment>
<accession>A0A8B8DHS7</accession>